<organism evidence="2">
    <name type="scientific">marine sediment metagenome</name>
    <dbReference type="NCBI Taxonomy" id="412755"/>
    <lineage>
        <taxon>unclassified sequences</taxon>
        <taxon>metagenomes</taxon>
        <taxon>ecological metagenomes</taxon>
    </lineage>
</organism>
<reference evidence="2" key="1">
    <citation type="journal article" date="2015" name="Nature">
        <title>Complex archaea that bridge the gap between prokaryotes and eukaryotes.</title>
        <authorList>
            <person name="Spang A."/>
            <person name="Saw J.H."/>
            <person name="Jorgensen S.L."/>
            <person name="Zaremba-Niedzwiedzka K."/>
            <person name="Martijn J."/>
            <person name="Lind A.E."/>
            <person name="van Eijk R."/>
            <person name="Schleper C."/>
            <person name="Guy L."/>
            <person name="Ettema T.J."/>
        </authorList>
    </citation>
    <scope>NUCLEOTIDE SEQUENCE</scope>
</reference>
<dbReference type="InterPro" id="IPR020818">
    <property type="entry name" value="Chaperonin_GroES"/>
</dbReference>
<dbReference type="InterPro" id="IPR011032">
    <property type="entry name" value="GroES-like_sf"/>
</dbReference>
<dbReference type="InterPro" id="IPR037124">
    <property type="entry name" value="Chaperonin_GroES_sf"/>
</dbReference>
<protein>
    <recommendedName>
        <fullName evidence="3">10 kDa chaperonin</fullName>
    </recommendedName>
</protein>
<accession>A0A0F9RIT5</accession>
<evidence type="ECO:0000256" key="1">
    <source>
        <dbReference type="ARBA" id="ARBA00023186"/>
    </source>
</evidence>
<dbReference type="CDD" id="cd00320">
    <property type="entry name" value="cpn10"/>
    <property type="match status" value="1"/>
</dbReference>
<gene>
    <name evidence="2" type="ORF">LCGC14_0890240</name>
</gene>
<dbReference type="Gene3D" id="2.30.33.40">
    <property type="entry name" value="GroES chaperonin"/>
    <property type="match status" value="1"/>
</dbReference>
<evidence type="ECO:0008006" key="3">
    <source>
        <dbReference type="Google" id="ProtNLM"/>
    </source>
</evidence>
<proteinExistence type="predicted"/>
<name>A0A0F9RIT5_9ZZZZ</name>
<dbReference type="EMBL" id="LAZR01002847">
    <property type="protein sequence ID" value="KKN24906.1"/>
    <property type="molecule type" value="Genomic_DNA"/>
</dbReference>
<dbReference type="AlphaFoldDB" id="A0A0F9RIT5"/>
<dbReference type="GO" id="GO:0044183">
    <property type="term" value="F:protein folding chaperone"/>
    <property type="evidence" value="ECO:0007669"/>
    <property type="project" value="InterPro"/>
</dbReference>
<dbReference type="SUPFAM" id="SSF50129">
    <property type="entry name" value="GroES-like"/>
    <property type="match status" value="1"/>
</dbReference>
<evidence type="ECO:0000313" key="2">
    <source>
        <dbReference type="EMBL" id="KKN24906.1"/>
    </source>
</evidence>
<keyword evidence="1" id="KW-0143">Chaperone</keyword>
<dbReference type="GO" id="GO:0005524">
    <property type="term" value="F:ATP binding"/>
    <property type="evidence" value="ECO:0007669"/>
    <property type="project" value="InterPro"/>
</dbReference>
<sequence length="96" mass="10674">MLKPIHDAILFTFVDPINGIMFIEQTVSGIFLGQSHTKTSQTARWAKVLAVGPKVDNCDAGDTILIEPLMWTHGFNFQDVKIWKTDASKILAVMEA</sequence>
<comment type="caution">
    <text evidence="2">The sequence shown here is derived from an EMBL/GenBank/DDBJ whole genome shotgun (WGS) entry which is preliminary data.</text>
</comment>